<evidence type="ECO:0000259" key="1">
    <source>
        <dbReference type="Pfam" id="PF03465"/>
    </source>
</evidence>
<comment type="caution">
    <text evidence="3">The sequence shown here is derived from an EMBL/GenBank/DDBJ whole genome shotgun (WGS) entry which is preliminary data.</text>
</comment>
<proteinExistence type="predicted"/>
<dbReference type="InterPro" id="IPR005142">
    <property type="entry name" value="eRF1_3"/>
</dbReference>
<feature type="domain" description="eRF1" evidence="1">
    <location>
        <begin position="144"/>
        <end position="233"/>
    </location>
</feature>
<dbReference type="Gene3D" id="2.30.30.870">
    <property type="entry name" value="Pelota, domain A"/>
    <property type="match status" value="1"/>
</dbReference>
<name>A0ABR2GZX7_9EUKA</name>
<dbReference type="Gene3D" id="3.30.1330.30">
    <property type="match status" value="1"/>
</dbReference>
<evidence type="ECO:0000259" key="2">
    <source>
        <dbReference type="Pfam" id="PF26356"/>
    </source>
</evidence>
<dbReference type="InterPro" id="IPR004405">
    <property type="entry name" value="TF_pelota"/>
</dbReference>
<reference evidence="3 4" key="1">
    <citation type="submission" date="2024-04" db="EMBL/GenBank/DDBJ databases">
        <title>Tritrichomonas musculus Genome.</title>
        <authorList>
            <person name="Alves-Ferreira E."/>
            <person name="Grigg M."/>
            <person name="Lorenzi H."/>
            <person name="Galac M."/>
        </authorList>
    </citation>
    <scope>NUCLEOTIDE SEQUENCE [LARGE SCALE GENOMIC DNA]</scope>
    <source>
        <strain evidence="3 4">EAF2021</strain>
    </source>
</reference>
<gene>
    <name evidence="3" type="ORF">M9Y10_031855</name>
</gene>
<protein>
    <submittedName>
        <fullName evidence="3">Uncharacterized protein</fullName>
    </submittedName>
</protein>
<dbReference type="PANTHER" id="PTHR10853">
    <property type="entry name" value="PELOTA"/>
    <property type="match status" value="1"/>
</dbReference>
<dbReference type="Proteomes" id="UP001470230">
    <property type="component" value="Unassembled WGS sequence"/>
</dbReference>
<dbReference type="Pfam" id="PF03465">
    <property type="entry name" value="eRF1_3"/>
    <property type="match status" value="1"/>
</dbReference>
<evidence type="ECO:0000313" key="3">
    <source>
        <dbReference type="EMBL" id="KAK8839499.1"/>
    </source>
</evidence>
<accession>A0ABR2GZX7</accession>
<dbReference type="InterPro" id="IPR029064">
    <property type="entry name" value="Ribosomal_eL30-like_sf"/>
</dbReference>
<sequence length="242" mass="28040">MKIEMCNIEDHTVANIYVDQSSDYVVLNKILNKGDMIETKIRRKDKSLKNPVFYAIVKILIDQIEYTTEPEDAIHIVGKVMSSDNENVKENSKQSLWITDGCELKLFKEKWEQKELNIIDEIIHPKPAEKKKNLTSPRDLQEKCFDILHKYLVKNYNMVVYGNETYDALENGAVKVLFVTEDFIERQNEKWKSALSSDDHKYHGANIVVYDKGAINYDELTNFGGIIGVLKYNFASSENFEN</sequence>
<evidence type="ECO:0000313" key="4">
    <source>
        <dbReference type="Proteomes" id="UP001470230"/>
    </source>
</evidence>
<dbReference type="SUPFAM" id="SSF55315">
    <property type="entry name" value="L30e-like"/>
    <property type="match status" value="1"/>
</dbReference>
<dbReference type="PANTHER" id="PTHR10853:SF0">
    <property type="entry name" value="PROTEIN PELOTA HOMOLOG"/>
    <property type="match status" value="1"/>
</dbReference>
<feature type="domain" description="Pelota N-terminal" evidence="2">
    <location>
        <begin position="1"/>
        <end position="122"/>
    </location>
</feature>
<dbReference type="InterPro" id="IPR038069">
    <property type="entry name" value="Pelota/DOM34_N"/>
</dbReference>
<dbReference type="SUPFAM" id="SSF159065">
    <property type="entry name" value="Dom34/Pelota N-terminal domain-like"/>
    <property type="match status" value="1"/>
</dbReference>
<dbReference type="EMBL" id="JAPFFF010000051">
    <property type="protein sequence ID" value="KAK8839499.1"/>
    <property type="molecule type" value="Genomic_DNA"/>
</dbReference>
<dbReference type="Pfam" id="PF26356">
    <property type="entry name" value="Pelota_N"/>
    <property type="match status" value="1"/>
</dbReference>
<organism evidence="3 4">
    <name type="scientific">Tritrichomonas musculus</name>
    <dbReference type="NCBI Taxonomy" id="1915356"/>
    <lineage>
        <taxon>Eukaryota</taxon>
        <taxon>Metamonada</taxon>
        <taxon>Parabasalia</taxon>
        <taxon>Tritrichomonadida</taxon>
        <taxon>Tritrichomonadidae</taxon>
        <taxon>Tritrichomonas</taxon>
    </lineage>
</organism>
<keyword evidence="4" id="KW-1185">Reference proteome</keyword>
<dbReference type="InterPro" id="IPR058547">
    <property type="entry name" value="Pelota_N"/>
</dbReference>